<protein>
    <submittedName>
        <fullName evidence="2">Uncharacterized protein</fullName>
    </submittedName>
</protein>
<dbReference type="AlphaFoldDB" id="A0A427Y0S2"/>
<dbReference type="EMBL" id="RSCE01000003">
    <property type="protein sequence ID" value="RSH84633.1"/>
    <property type="molecule type" value="Genomic_DNA"/>
</dbReference>
<sequence>MGDASSPITPAFMALSRARIQAMHKKRYEKAMMDRDSNPQAQQGNRKAAHEPCGCVEYARSAIHQLLPALDERQKFELDEWKSSKTAWNRSPVPVQGKPSWDTVRTIYTKDSDDAADRAMVDGFVKVLRSSPKPPGCLVLDSQFAVNIFKVCTCHNGKGKCRNNQLLEDALTEAGYKDGTWGAQVIDRTQTRLYHYSRVIFPVKANGGWLVVFLDARAVCVRIYDPTGVLLLDPEWTAAMVLNEEHQHPPVNRKPDEQRAMFTYGCCAAMEVFIMANAVCRIETLVDKLTCAVTAGNSKHSLDSALDLLKDHDHDHDDPKVSTGPKIRAKSKNLKARIAAANARSKPPKAETVDLKTFQAVMNGAAPKAKSKKKNKNDKRNPIEKYLLDRVAWSLASGILSSIELYGGLPPPTMDDLRTYREAMMGMGLPDPFTLTEDDWSEGSGSEGEEDMASSSSSGGGPSSSARGPSSSAGASSSSAGPSGGISSKGKGKQKA</sequence>
<organism evidence="2 3">
    <name type="scientific">Apiotrichum porosum</name>
    <dbReference type="NCBI Taxonomy" id="105984"/>
    <lineage>
        <taxon>Eukaryota</taxon>
        <taxon>Fungi</taxon>
        <taxon>Dikarya</taxon>
        <taxon>Basidiomycota</taxon>
        <taxon>Agaricomycotina</taxon>
        <taxon>Tremellomycetes</taxon>
        <taxon>Trichosporonales</taxon>
        <taxon>Trichosporonaceae</taxon>
        <taxon>Apiotrichum</taxon>
    </lineage>
</organism>
<comment type="caution">
    <text evidence="2">The sequence shown here is derived from an EMBL/GenBank/DDBJ whole genome shotgun (WGS) entry which is preliminary data.</text>
</comment>
<evidence type="ECO:0000256" key="1">
    <source>
        <dbReference type="SAM" id="MobiDB-lite"/>
    </source>
</evidence>
<dbReference type="RefSeq" id="XP_028478081.1">
    <property type="nucleotide sequence ID" value="XM_028621629.1"/>
</dbReference>
<keyword evidence="3" id="KW-1185">Reference proteome</keyword>
<dbReference type="Proteomes" id="UP000279236">
    <property type="component" value="Unassembled WGS sequence"/>
</dbReference>
<evidence type="ECO:0000313" key="3">
    <source>
        <dbReference type="Proteomes" id="UP000279236"/>
    </source>
</evidence>
<feature type="compositionally biased region" description="Acidic residues" evidence="1">
    <location>
        <begin position="436"/>
        <end position="452"/>
    </location>
</feature>
<evidence type="ECO:0000313" key="2">
    <source>
        <dbReference type="EMBL" id="RSH84633.1"/>
    </source>
</evidence>
<proteinExistence type="predicted"/>
<name>A0A427Y0S2_9TREE</name>
<feature type="region of interest" description="Disordered" evidence="1">
    <location>
        <begin position="428"/>
        <end position="496"/>
    </location>
</feature>
<dbReference type="GeneID" id="39590700"/>
<gene>
    <name evidence="2" type="ORF">EHS24_006157</name>
</gene>
<feature type="compositionally biased region" description="Low complexity" evidence="1">
    <location>
        <begin position="453"/>
        <end position="489"/>
    </location>
</feature>
<reference evidence="2 3" key="1">
    <citation type="submission" date="2018-11" db="EMBL/GenBank/DDBJ databases">
        <title>Genome sequence of Apiotrichum porosum DSM 27194.</title>
        <authorList>
            <person name="Aliyu H."/>
            <person name="Gorte O."/>
            <person name="Ochsenreither K."/>
        </authorList>
    </citation>
    <scope>NUCLEOTIDE SEQUENCE [LARGE SCALE GENOMIC DNA]</scope>
    <source>
        <strain evidence="2 3">DSM 27194</strain>
    </source>
</reference>
<accession>A0A427Y0S2</accession>